<organism evidence="1 2">
    <name type="scientific">Ambrosiozyma monospora</name>
    <name type="common">Yeast</name>
    <name type="synonym">Endomycopsis monosporus</name>
    <dbReference type="NCBI Taxonomy" id="43982"/>
    <lineage>
        <taxon>Eukaryota</taxon>
        <taxon>Fungi</taxon>
        <taxon>Dikarya</taxon>
        <taxon>Ascomycota</taxon>
        <taxon>Saccharomycotina</taxon>
        <taxon>Pichiomycetes</taxon>
        <taxon>Pichiales</taxon>
        <taxon>Pichiaceae</taxon>
        <taxon>Ambrosiozyma</taxon>
    </lineage>
</organism>
<gene>
    <name evidence="1" type="ORF">Amon02_000895200</name>
</gene>
<proteinExistence type="predicted"/>
<reference evidence="1" key="1">
    <citation type="submission" date="2023-04" db="EMBL/GenBank/DDBJ databases">
        <title>Ambrosiozyma monospora NBRC 10751.</title>
        <authorList>
            <person name="Ichikawa N."/>
            <person name="Sato H."/>
            <person name="Tonouchi N."/>
        </authorList>
    </citation>
    <scope>NUCLEOTIDE SEQUENCE</scope>
    <source>
        <strain evidence="1">NBRC 10751</strain>
    </source>
</reference>
<name>A0ACB5TNM8_AMBMO</name>
<comment type="caution">
    <text evidence="1">The sequence shown here is derived from an EMBL/GenBank/DDBJ whole genome shotgun (WGS) entry which is preliminary data.</text>
</comment>
<evidence type="ECO:0000313" key="1">
    <source>
        <dbReference type="EMBL" id="GME91648.1"/>
    </source>
</evidence>
<keyword evidence="2" id="KW-1185">Reference proteome</keyword>
<protein>
    <submittedName>
        <fullName evidence="1">Unnamed protein product</fullName>
    </submittedName>
</protein>
<accession>A0ACB5TNM8</accession>
<dbReference type="EMBL" id="BSXS01008158">
    <property type="protein sequence ID" value="GME91648.1"/>
    <property type="molecule type" value="Genomic_DNA"/>
</dbReference>
<sequence>MDFFTIFSKLPVELKIIQLKAAFTSTSKTNNLKLLLLLAELFVCDLKYDVIFSRPMCCLILQAHIKVYGEEHLCQFIMDEKELLFFTRKYFRVGKLHLLAETEYTTSCFERKVLRKLLKYQPEVLELSSLKFNTFNTCWNKSFFSRVKKLKYIQYDDLFVCLNWFPRLEIAHVRCRTINFSILRSLADAYKELELTFDETHLDANMVAFLKQYPKKIKFRLFSHSLLFDSDNFEAVINQLAAQRYGRFRSYEVSTEIPSLSKLLELREFKICAKFVLNTRFTNNSIKVLEINSDDISNTTFSEMPNLEVPLTHTKARRSFYHVL</sequence>
<evidence type="ECO:0000313" key="2">
    <source>
        <dbReference type="Proteomes" id="UP001165064"/>
    </source>
</evidence>
<dbReference type="Proteomes" id="UP001165064">
    <property type="component" value="Unassembled WGS sequence"/>
</dbReference>